<evidence type="ECO:0000256" key="2">
    <source>
        <dbReference type="ARBA" id="ARBA00007809"/>
    </source>
</evidence>
<feature type="transmembrane region" description="Helical" evidence="10">
    <location>
        <begin position="6"/>
        <end position="33"/>
    </location>
</feature>
<comment type="subcellular location">
    <subcellularLocation>
        <location evidence="1 10">Cell membrane</location>
        <topology evidence="1 10">Multi-pass membrane protein</topology>
    </subcellularLocation>
</comment>
<feature type="transmembrane region" description="Helical" evidence="10">
    <location>
        <begin position="69"/>
        <end position="91"/>
    </location>
</feature>
<evidence type="ECO:0000313" key="11">
    <source>
        <dbReference type="EMBL" id="PNT01428.1"/>
    </source>
</evidence>
<protein>
    <recommendedName>
        <fullName evidence="10">Bidirectional sugar transporter SWEET</fullName>
    </recommendedName>
</protein>
<keyword evidence="5 10" id="KW-0762">Sugar transport</keyword>
<keyword evidence="12" id="KW-1185">Reference proteome</keyword>
<dbReference type="FunFam" id="1.20.1280.290:FF:000001">
    <property type="entry name" value="Bidirectional sugar transporter SWEET"/>
    <property type="match status" value="1"/>
</dbReference>
<dbReference type="FunFam" id="1.20.1280.290:FF:000003">
    <property type="entry name" value="Bidirectional sugar transporter SWEET"/>
    <property type="match status" value="1"/>
</dbReference>
<dbReference type="EMBL" id="CM009304">
    <property type="protein sequence ID" value="PNT01428.1"/>
    <property type="molecule type" value="Genomic_DNA"/>
</dbReference>
<dbReference type="GO" id="GO:0005886">
    <property type="term" value="C:plasma membrane"/>
    <property type="evidence" value="ECO:0007669"/>
    <property type="project" value="UniProtKB-SubCell"/>
</dbReference>
<evidence type="ECO:0000256" key="1">
    <source>
        <dbReference type="ARBA" id="ARBA00004651"/>
    </source>
</evidence>
<dbReference type="GO" id="GO:0008643">
    <property type="term" value="P:carbohydrate transport"/>
    <property type="evidence" value="ECO:0000318"/>
    <property type="project" value="GO_Central"/>
</dbReference>
<evidence type="ECO:0000313" key="12">
    <source>
        <dbReference type="Proteomes" id="UP000006729"/>
    </source>
</evidence>
<evidence type="ECO:0000256" key="3">
    <source>
        <dbReference type="ARBA" id="ARBA00022448"/>
    </source>
</evidence>
<evidence type="ECO:0000256" key="4">
    <source>
        <dbReference type="ARBA" id="ARBA00022475"/>
    </source>
</evidence>
<keyword evidence="8 10" id="KW-1133">Transmembrane helix</keyword>
<keyword evidence="4" id="KW-1003">Cell membrane</keyword>
<dbReference type="GO" id="GO:0051119">
    <property type="term" value="F:sugar transmembrane transporter activity"/>
    <property type="evidence" value="ECO:0000318"/>
    <property type="project" value="GO_Central"/>
</dbReference>
<dbReference type="GO" id="GO:0016020">
    <property type="term" value="C:membrane"/>
    <property type="evidence" value="ECO:0000318"/>
    <property type="project" value="GO_Central"/>
</dbReference>
<gene>
    <name evidence="11" type="ORF">POPTR_015G101400</name>
</gene>
<evidence type="ECO:0000256" key="9">
    <source>
        <dbReference type="ARBA" id="ARBA00023136"/>
    </source>
</evidence>
<name>A0A2K1XKY4_POPTR</name>
<comment type="function">
    <text evidence="10">Mediates both low-affinity uptake and efflux of sugar across the membrane.</text>
</comment>
<dbReference type="PANTHER" id="PTHR10791:SF165">
    <property type="entry name" value="BIDIRECTIONAL SUGAR TRANSPORTER SWEET10"/>
    <property type="match status" value="1"/>
</dbReference>
<keyword evidence="9 10" id="KW-0472">Membrane</keyword>
<dbReference type="FunCoup" id="A0A2K1XKY4">
    <property type="interactions" value="783"/>
</dbReference>
<dbReference type="PANTHER" id="PTHR10791">
    <property type="entry name" value="RAG1-ACTIVATING PROTEIN 1"/>
    <property type="match status" value="1"/>
</dbReference>
<dbReference type="STRING" id="3694.A0A2K1XKY4"/>
<dbReference type="AlphaFoldDB" id="A0A2K1XKY4"/>
<evidence type="ECO:0000256" key="8">
    <source>
        <dbReference type="ARBA" id="ARBA00022989"/>
    </source>
</evidence>
<dbReference type="InterPro" id="IPR004316">
    <property type="entry name" value="SWEET_rpt"/>
</dbReference>
<sequence length="269" mass="30638">MALHFTWVFGFGLLGNIISCLVCLAPLPTFYQICKKKTSQGFQSIPYVIALFSAMLWLFYASFSENAMLLITINSFAFFMEIGYIAVYLFYATKKDKILTFKLLLLFNIFGFGLICALSLLLTEGTKRVHVLGWICMVFALCVFVAPLGVVRKVIRTKSVEFMPFSLSFFLTLSAVMWFFYGYLKKDKFVAIPNILGFIFGILQMVLYLIYRNPKKNEVAEPRTQELSEQYCSDINIAMPKLNEGGNEVFEAHSAKDQTKEAMDVTNKV</sequence>
<dbReference type="GO" id="GO:0008515">
    <property type="term" value="F:sucrose transmembrane transporter activity"/>
    <property type="evidence" value="ECO:0007669"/>
    <property type="project" value="UniProtKB-ARBA"/>
</dbReference>
<evidence type="ECO:0000256" key="10">
    <source>
        <dbReference type="RuleBase" id="RU910715"/>
    </source>
</evidence>
<feature type="transmembrane region" description="Helical" evidence="10">
    <location>
        <begin position="103"/>
        <end position="123"/>
    </location>
</feature>
<evidence type="ECO:0000256" key="5">
    <source>
        <dbReference type="ARBA" id="ARBA00022597"/>
    </source>
</evidence>
<dbReference type="Gene3D" id="1.20.1280.290">
    <property type="match status" value="2"/>
</dbReference>
<dbReference type="InParanoid" id="A0A2K1XKY4"/>
<keyword evidence="6 10" id="KW-0812">Transmembrane</keyword>
<keyword evidence="3 10" id="KW-0813">Transport</keyword>
<proteinExistence type="inferred from homology"/>
<feature type="transmembrane region" description="Helical" evidence="10">
    <location>
        <begin position="129"/>
        <end position="150"/>
    </location>
</feature>
<evidence type="ECO:0000256" key="6">
    <source>
        <dbReference type="ARBA" id="ARBA00022692"/>
    </source>
</evidence>
<keyword evidence="7" id="KW-0677">Repeat</keyword>
<feature type="transmembrane region" description="Helical" evidence="10">
    <location>
        <begin position="190"/>
        <end position="211"/>
    </location>
</feature>
<reference evidence="11 12" key="1">
    <citation type="journal article" date="2006" name="Science">
        <title>The genome of black cottonwood, Populus trichocarpa (Torr. &amp; Gray).</title>
        <authorList>
            <person name="Tuskan G.A."/>
            <person name="Difazio S."/>
            <person name="Jansson S."/>
            <person name="Bohlmann J."/>
            <person name="Grigoriev I."/>
            <person name="Hellsten U."/>
            <person name="Putnam N."/>
            <person name="Ralph S."/>
            <person name="Rombauts S."/>
            <person name="Salamov A."/>
            <person name="Schein J."/>
            <person name="Sterck L."/>
            <person name="Aerts A."/>
            <person name="Bhalerao R.R."/>
            <person name="Bhalerao R.P."/>
            <person name="Blaudez D."/>
            <person name="Boerjan W."/>
            <person name="Brun A."/>
            <person name="Brunner A."/>
            <person name="Busov V."/>
            <person name="Campbell M."/>
            <person name="Carlson J."/>
            <person name="Chalot M."/>
            <person name="Chapman J."/>
            <person name="Chen G.L."/>
            <person name="Cooper D."/>
            <person name="Coutinho P.M."/>
            <person name="Couturier J."/>
            <person name="Covert S."/>
            <person name="Cronk Q."/>
            <person name="Cunningham R."/>
            <person name="Davis J."/>
            <person name="Degroeve S."/>
            <person name="Dejardin A."/>
            <person name="Depamphilis C."/>
            <person name="Detter J."/>
            <person name="Dirks B."/>
            <person name="Dubchak I."/>
            <person name="Duplessis S."/>
            <person name="Ehlting J."/>
            <person name="Ellis B."/>
            <person name="Gendler K."/>
            <person name="Goodstein D."/>
            <person name="Gribskov M."/>
            <person name="Grimwood J."/>
            <person name="Groover A."/>
            <person name="Gunter L."/>
            <person name="Hamberger B."/>
            <person name="Heinze B."/>
            <person name="Helariutta Y."/>
            <person name="Henrissat B."/>
            <person name="Holligan D."/>
            <person name="Holt R."/>
            <person name="Huang W."/>
            <person name="Islam-Faridi N."/>
            <person name="Jones S."/>
            <person name="Jones-Rhoades M."/>
            <person name="Jorgensen R."/>
            <person name="Joshi C."/>
            <person name="Kangasjarvi J."/>
            <person name="Karlsson J."/>
            <person name="Kelleher C."/>
            <person name="Kirkpatrick R."/>
            <person name="Kirst M."/>
            <person name="Kohler A."/>
            <person name="Kalluri U."/>
            <person name="Larimer F."/>
            <person name="Leebens-Mack J."/>
            <person name="Leple J.C."/>
            <person name="Locascio P."/>
            <person name="Lou Y."/>
            <person name="Lucas S."/>
            <person name="Martin F."/>
            <person name="Montanini B."/>
            <person name="Napoli C."/>
            <person name="Nelson D.R."/>
            <person name="Nelson C."/>
            <person name="Nieminen K."/>
            <person name="Nilsson O."/>
            <person name="Pereda V."/>
            <person name="Peter G."/>
            <person name="Philippe R."/>
            <person name="Pilate G."/>
            <person name="Poliakov A."/>
            <person name="Razumovskaya J."/>
            <person name="Richardson P."/>
            <person name="Rinaldi C."/>
            <person name="Ritland K."/>
            <person name="Rouze P."/>
            <person name="Ryaboy D."/>
            <person name="Schmutz J."/>
            <person name="Schrader J."/>
            <person name="Segerman B."/>
            <person name="Shin H."/>
            <person name="Siddiqui A."/>
            <person name="Sterky F."/>
            <person name="Terry A."/>
            <person name="Tsai C.J."/>
            <person name="Uberbacher E."/>
            <person name="Unneberg P."/>
            <person name="Vahala J."/>
            <person name="Wall K."/>
            <person name="Wessler S."/>
            <person name="Yang G."/>
            <person name="Yin T."/>
            <person name="Douglas C."/>
            <person name="Marra M."/>
            <person name="Sandberg G."/>
            <person name="Van de Peer Y."/>
            <person name="Rokhsar D."/>
        </authorList>
    </citation>
    <scope>NUCLEOTIDE SEQUENCE [LARGE SCALE GENOMIC DNA]</scope>
    <source>
        <strain evidence="12">cv. Nisqually</strain>
    </source>
</reference>
<organism evidence="11 12">
    <name type="scientific">Populus trichocarpa</name>
    <name type="common">Western balsam poplar</name>
    <name type="synonym">Populus balsamifera subsp. trichocarpa</name>
    <dbReference type="NCBI Taxonomy" id="3694"/>
    <lineage>
        <taxon>Eukaryota</taxon>
        <taxon>Viridiplantae</taxon>
        <taxon>Streptophyta</taxon>
        <taxon>Embryophyta</taxon>
        <taxon>Tracheophyta</taxon>
        <taxon>Spermatophyta</taxon>
        <taxon>Magnoliopsida</taxon>
        <taxon>eudicotyledons</taxon>
        <taxon>Gunneridae</taxon>
        <taxon>Pentapetalae</taxon>
        <taxon>rosids</taxon>
        <taxon>fabids</taxon>
        <taxon>Malpighiales</taxon>
        <taxon>Salicaceae</taxon>
        <taxon>Saliceae</taxon>
        <taxon>Populus</taxon>
    </lineage>
</organism>
<comment type="similarity">
    <text evidence="2 10">Belongs to the SWEET sugar transporter family.</text>
</comment>
<dbReference type="InterPro" id="IPR047664">
    <property type="entry name" value="SWEET"/>
</dbReference>
<dbReference type="Pfam" id="PF03083">
    <property type="entry name" value="MtN3_slv"/>
    <property type="match status" value="2"/>
</dbReference>
<feature type="transmembrane region" description="Helical" evidence="10">
    <location>
        <begin position="45"/>
        <end position="63"/>
    </location>
</feature>
<accession>A0A2K1XKY4</accession>
<evidence type="ECO:0000256" key="7">
    <source>
        <dbReference type="ARBA" id="ARBA00022737"/>
    </source>
</evidence>
<dbReference type="Proteomes" id="UP000006729">
    <property type="component" value="Chromosome 15"/>
</dbReference>
<feature type="transmembrane region" description="Helical" evidence="10">
    <location>
        <begin position="162"/>
        <end position="184"/>
    </location>
</feature>